<dbReference type="AlphaFoldDB" id="A0AA89CV33"/>
<feature type="coiled-coil region" evidence="1">
    <location>
        <begin position="37"/>
        <end position="120"/>
    </location>
</feature>
<dbReference type="SUPFAM" id="SSF57997">
    <property type="entry name" value="Tropomyosin"/>
    <property type="match status" value="1"/>
</dbReference>
<evidence type="ECO:0000313" key="3">
    <source>
        <dbReference type="Proteomes" id="UP000030016"/>
    </source>
</evidence>
<accession>A0AA89CV33</accession>
<dbReference type="RefSeq" id="WP_039248040.1">
    <property type="nucleotide sequence ID" value="NZ_JDRX01000001.1"/>
</dbReference>
<dbReference type="EMBL" id="JDRX01000001">
    <property type="protein sequence ID" value="KGN03533.1"/>
    <property type="molecule type" value="Genomic_DNA"/>
</dbReference>
<dbReference type="Proteomes" id="UP000030016">
    <property type="component" value="Unassembled WGS sequence"/>
</dbReference>
<evidence type="ECO:0000313" key="2">
    <source>
        <dbReference type="EMBL" id="KGN03533.1"/>
    </source>
</evidence>
<keyword evidence="1" id="KW-0175">Coiled coil</keyword>
<proteinExistence type="predicted"/>
<reference evidence="2 3" key="1">
    <citation type="submission" date="2014-01" db="EMBL/GenBank/DDBJ databases">
        <title>Plasmidome dynamics in the species complex Clostridium novyi sensu lato converts strains of independent lineages into distinctly different pathogens.</title>
        <authorList>
            <person name="Skarin H."/>
            <person name="Segerman B."/>
        </authorList>
    </citation>
    <scope>NUCLEOTIDE SEQUENCE [LARGE SCALE GENOMIC DNA]</scope>
    <source>
        <strain evidence="2 3">4570</strain>
    </source>
</reference>
<protein>
    <submittedName>
        <fullName evidence="2">Uncharacterized protein</fullName>
    </submittedName>
</protein>
<gene>
    <name evidence="2" type="ORF">Z969_00760</name>
</gene>
<evidence type="ECO:0000256" key="1">
    <source>
        <dbReference type="SAM" id="Coils"/>
    </source>
</evidence>
<organism evidence="2 3">
    <name type="scientific">Clostridium novyi A str. 4570</name>
    <dbReference type="NCBI Taxonomy" id="1444290"/>
    <lineage>
        <taxon>Bacteria</taxon>
        <taxon>Bacillati</taxon>
        <taxon>Bacillota</taxon>
        <taxon>Clostridia</taxon>
        <taxon>Eubacteriales</taxon>
        <taxon>Clostridiaceae</taxon>
        <taxon>Clostridium</taxon>
    </lineage>
</organism>
<name>A0AA89CV33_CLONO</name>
<comment type="caution">
    <text evidence="2">The sequence shown here is derived from an EMBL/GenBank/DDBJ whole genome shotgun (WGS) entry which is preliminary data.</text>
</comment>
<sequence length="151" mass="17792">MCIYANLNNISDNTINCSPKEQLSFYEKEIKNNKILIDGLKKSINEKSLECDNYKKQLFNINSDYKKFTELKIELHKGINIMRDTLINYEKEIEQLKNINASKENEINVLKENIESQDKHVLSLIKEIDMLQNKISILTYKLNNQNSFKED</sequence>